<evidence type="ECO:0000259" key="2">
    <source>
        <dbReference type="SMART" id="SM00642"/>
    </source>
</evidence>
<keyword evidence="4" id="KW-1185">Reference proteome</keyword>
<name>A0ABR2JR36_9EUKA</name>
<dbReference type="InterPro" id="IPR045857">
    <property type="entry name" value="O16G_dom_2"/>
</dbReference>
<protein>
    <recommendedName>
        <fullName evidence="2">Glycosyl hydrolase family 13 catalytic domain-containing protein</fullName>
    </recommendedName>
</protein>
<dbReference type="EMBL" id="JAPFFF010000010">
    <property type="protein sequence ID" value="KAK8881369.1"/>
    <property type="molecule type" value="Genomic_DNA"/>
</dbReference>
<organism evidence="3 4">
    <name type="scientific">Tritrichomonas musculus</name>
    <dbReference type="NCBI Taxonomy" id="1915356"/>
    <lineage>
        <taxon>Eukaryota</taxon>
        <taxon>Metamonada</taxon>
        <taxon>Parabasalia</taxon>
        <taxon>Tritrichomonadida</taxon>
        <taxon>Tritrichomonadidae</taxon>
        <taxon>Tritrichomonas</taxon>
    </lineage>
</organism>
<dbReference type="SUPFAM" id="SSF51445">
    <property type="entry name" value="(Trans)glycosidases"/>
    <property type="match status" value="2"/>
</dbReference>
<feature type="transmembrane region" description="Helical" evidence="1">
    <location>
        <begin position="293"/>
        <end position="313"/>
    </location>
</feature>
<dbReference type="SMART" id="SM00642">
    <property type="entry name" value="Aamy"/>
    <property type="match status" value="1"/>
</dbReference>
<comment type="caution">
    <text evidence="3">The sequence shown here is derived from an EMBL/GenBank/DDBJ whole genome shotgun (WGS) entry which is preliminary data.</text>
</comment>
<evidence type="ECO:0000256" key="1">
    <source>
        <dbReference type="SAM" id="Phobius"/>
    </source>
</evidence>
<proteinExistence type="predicted"/>
<evidence type="ECO:0000313" key="3">
    <source>
        <dbReference type="EMBL" id="KAK8881369.1"/>
    </source>
</evidence>
<evidence type="ECO:0000313" key="4">
    <source>
        <dbReference type="Proteomes" id="UP001470230"/>
    </source>
</evidence>
<dbReference type="InterPro" id="IPR017853">
    <property type="entry name" value="GH"/>
</dbReference>
<dbReference type="Proteomes" id="UP001470230">
    <property type="component" value="Unassembled WGS sequence"/>
</dbReference>
<dbReference type="PANTHER" id="PTHR10357:SF213">
    <property type="entry name" value="ALPHA AMYLASE CATALYTIC REGION"/>
    <property type="match status" value="1"/>
</dbReference>
<dbReference type="PANTHER" id="PTHR10357">
    <property type="entry name" value="ALPHA-AMYLASE FAMILY MEMBER"/>
    <property type="match status" value="1"/>
</dbReference>
<dbReference type="Pfam" id="PF00128">
    <property type="entry name" value="Alpha-amylase"/>
    <property type="match status" value="1"/>
</dbReference>
<dbReference type="Gene3D" id="3.90.400.10">
    <property type="entry name" value="Oligo-1,6-glucosidase, Domain 2"/>
    <property type="match status" value="1"/>
</dbReference>
<dbReference type="InterPro" id="IPR006047">
    <property type="entry name" value="GH13_cat_dom"/>
</dbReference>
<dbReference type="Gene3D" id="1.10.1740.10">
    <property type="match status" value="1"/>
</dbReference>
<feature type="transmembrane region" description="Helical" evidence="1">
    <location>
        <begin position="254"/>
        <end position="273"/>
    </location>
</feature>
<feature type="domain" description="Glycosyl hydrolase family 13 catalytic" evidence="2">
    <location>
        <begin position="85"/>
        <end position="708"/>
    </location>
</feature>
<accession>A0ABR2JR36</accession>
<keyword evidence="1" id="KW-1133">Transmembrane helix</keyword>
<reference evidence="3 4" key="1">
    <citation type="submission" date="2024-04" db="EMBL/GenBank/DDBJ databases">
        <title>Tritrichomonas musculus Genome.</title>
        <authorList>
            <person name="Alves-Ferreira E."/>
            <person name="Grigg M."/>
            <person name="Lorenzi H."/>
            <person name="Galac M."/>
        </authorList>
    </citation>
    <scope>NUCLEOTIDE SEQUENCE [LARGE SCALE GENOMIC DNA]</scope>
    <source>
        <strain evidence="3 4">EAF2021</strain>
    </source>
</reference>
<keyword evidence="1" id="KW-0812">Transmembrane</keyword>
<gene>
    <name evidence="3" type="ORF">M9Y10_004105</name>
</gene>
<keyword evidence="1" id="KW-0472">Membrane</keyword>
<dbReference type="Gene3D" id="3.20.20.80">
    <property type="entry name" value="Glycosidases"/>
    <property type="match status" value="3"/>
</dbReference>
<sequence>MSNSKPRAPPLKDFKDEIFQSRLSAKYEEMYYLYNSIYHNEDMFNQFLDMIFSFYKNRSDSLKQLDNKRLQDPKWFCKNDSIGIQIYADKFAGNLRGIETKLDYLQELGVKFVYSLPFLDSPPGKSDGGFAVSDYRKVRPDLGTIEDLQHLITTLHNKNMCLCMNFIIHHTSDEHEWAKRAKKGEIEYQNRYYFFDSWHIPNKFDSYGTMGHFFGDIAPDNFTYVPECQKIVMTTFYPFQWDVNFRNPIVFQETLSNVLFLMNLGVDMLLFNGTPNMWKKPGTSCRMLKQTYVINYLIFSAMQIVCPGVAVWLDLKRHKKRDSEETSIKLDETGVKLDEKMCESSDTNEDKMTNKVDGKEKSQTVNNIKNIDLNIDQNNEKNNISNDHIGKSDQKDCCAKDKNAYEWLNDESESENEKEFVITESGVITADAHEGTIKRSESRTIWYNDVEEEEDYIDFDESIEIGNIHLNSGFVSRLWASLALCDVRSIAFSINAMCNRFAGSAYFTRVQSHDDINWGLGFDVESNSFLGKGLCNSDGFQGDIISLYRYLNDYYRGAIPGSFSRGVSFGEELITGKGRTCGRTASLLGLEMYLEEERIIKNKLKKKETYKLTNKLKNVQQNIQESINRILLLHSVSASMPSLFFIYYGDELGKMNDYCAVLDPCMNNDSRYLLRGVFNWENTKVLENDKDSYQYRIFHGIKAIIKARLNCPFFTENIKTVFIRSFSQNQYFDDKKDENEKNKKYEVDEGILIFKRIRNDNNDYLLFIFNFCKYQKHICIPKSDVIGRFRDMITGQLFEQVNEFNIKGYGSLWLEPITEYNK</sequence>